<evidence type="ECO:0000313" key="1">
    <source>
        <dbReference type="EMBL" id="UOO88958.1"/>
    </source>
</evidence>
<name>A0ABY4DZJ0_9NEIS</name>
<proteinExistence type="predicted"/>
<reference evidence="1 2" key="1">
    <citation type="journal article" date="2022" name="Res Sq">
        <title>Evolution of multicellular longitudinally dividing oral cavity symbionts (Neisseriaceae).</title>
        <authorList>
            <person name="Nyongesa S."/>
            <person name="Weber P."/>
            <person name="Bernet E."/>
            <person name="Pullido F."/>
            <person name="Nieckarz M."/>
            <person name="Delaby M."/>
            <person name="Nieves C."/>
            <person name="Viehboeck T."/>
            <person name="Krause N."/>
            <person name="Rivera-Millot A."/>
            <person name="Nakamura A."/>
            <person name="Vischer N."/>
            <person name="VanNieuwenhze M."/>
            <person name="Brun Y."/>
            <person name="Cava F."/>
            <person name="Bulgheresi S."/>
            <person name="Veyrier F."/>
        </authorList>
    </citation>
    <scope>NUCLEOTIDE SEQUENCE [LARGE SCALE GENOMIC DNA]</scope>
    <source>
        <strain evidence="1 2">SN4</strain>
    </source>
</reference>
<dbReference type="RefSeq" id="WP_147645451.1">
    <property type="nucleotide sequence ID" value="NZ_CABKVG010000010.1"/>
</dbReference>
<dbReference type="EMBL" id="CP091511">
    <property type="protein sequence ID" value="UOO88958.1"/>
    <property type="molecule type" value="Genomic_DNA"/>
</dbReference>
<evidence type="ECO:0000313" key="2">
    <source>
        <dbReference type="Proteomes" id="UP000832011"/>
    </source>
</evidence>
<dbReference type="Proteomes" id="UP000832011">
    <property type="component" value="Chromosome"/>
</dbReference>
<accession>A0ABY4DZJ0</accession>
<sequence length="64" mass="7392">MNVALAKHTIQLKMVFLNQDISKTNMRPVNLTVRKIKPTTAVLAHDQHFKKICSNHLKNRITQL</sequence>
<gene>
    <name evidence="1" type="ORF">LVJ82_16150</name>
</gene>
<organism evidence="1 2">
    <name type="scientific">Vitreoscilla massiliensis</name>
    <dbReference type="NCBI Taxonomy" id="1689272"/>
    <lineage>
        <taxon>Bacteria</taxon>
        <taxon>Pseudomonadati</taxon>
        <taxon>Pseudomonadota</taxon>
        <taxon>Betaproteobacteria</taxon>
        <taxon>Neisseriales</taxon>
        <taxon>Neisseriaceae</taxon>
        <taxon>Vitreoscilla</taxon>
    </lineage>
</organism>
<keyword evidence="2" id="KW-1185">Reference proteome</keyword>
<protein>
    <submittedName>
        <fullName evidence="1">Uncharacterized protein</fullName>
    </submittedName>
</protein>